<protein>
    <submittedName>
        <fullName evidence="8">DNA-binding response regulator, OmpR family, contains REC and winged-helix (WHTH) domain</fullName>
    </submittedName>
</protein>
<evidence type="ECO:0000256" key="4">
    <source>
        <dbReference type="PROSITE-ProRule" id="PRU00169"/>
    </source>
</evidence>
<evidence type="ECO:0000313" key="8">
    <source>
        <dbReference type="EMBL" id="SFE87942.1"/>
    </source>
</evidence>
<evidence type="ECO:0000313" key="9">
    <source>
        <dbReference type="Proteomes" id="UP000199513"/>
    </source>
</evidence>
<dbReference type="Gene3D" id="1.10.10.10">
    <property type="entry name" value="Winged helix-like DNA-binding domain superfamily/Winged helix DNA-binding domain"/>
    <property type="match status" value="1"/>
</dbReference>
<reference evidence="8 9" key="1">
    <citation type="submission" date="2016-10" db="EMBL/GenBank/DDBJ databases">
        <authorList>
            <person name="de Groot N.N."/>
        </authorList>
    </citation>
    <scope>NUCLEOTIDE SEQUENCE [LARGE SCALE GENOMIC DNA]</scope>
    <source>
        <strain>GEY</strain>
        <strain evidence="9">DSM 9560</strain>
    </source>
</reference>
<feature type="domain" description="Response regulatory" evidence="6">
    <location>
        <begin position="7"/>
        <end position="121"/>
    </location>
</feature>
<dbReference type="STRING" id="1003.SAMN04488541_10094"/>
<gene>
    <name evidence="8" type="ORF">SAMN04488541_10094</name>
</gene>
<evidence type="ECO:0000256" key="3">
    <source>
        <dbReference type="ARBA" id="ARBA00023125"/>
    </source>
</evidence>
<dbReference type="InterPro" id="IPR011006">
    <property type="entry name" value="CheY-like_superfamily"/>
</dbReference>
<dbReference type="CDD" id="cd00383">
    <property type="entry name" value="trans_reg_C"/>
    <property type="match status" value="1"/>
</dbReference>
<keyword evidence="1 4" id="KW-0597">Phosphoprotein</keyword>
<evidence type="ECO:0000256" key="2">
    <source>
        <dbReference type="ARBA" id="ARBA00023012"/>
    </source>
</evidence>
<feature type="DNA-binding region" description="OmpR/PhoB-type" evidence="5">
    <location>
        <begin position="134"/>
        <end position="231"/>
    </location>
</feature>
<dbReference type="GO" id="GO:0005829">
    <property type="term" value="C:cytosol"/>
    <property type="evidence" value="ECO:0007669"/>
    <property type="project" value="TreeGrafter"/>
</dbReference>
<dbReference type="Gene3D" id="6.10.250.690">
    <property type="match status" value="1"/>
</dbReference>
<evidence type="ECO:0000256" key="1">
    <source>
        <dbReference type="ARBA" id="ARBA00022553"/>
    </source>
</evidence>
<dbReference type="PROSITE" id="PS51755">
    <property type="entry name" value="OMPR_PHOB"/>
    <property type="match status" value="1"/>
</dbReference>
<organism evidence="8 9">
    <name type="scientific">Thermoflexibacter ruber</name>
    <dbReference type="NCBI Taxonomy" id="1003"/>
    <lineage>
        <taxon>Bacteria</taxon>
        <taxon>Pseudomonadati</taxon>
        <taxon>Bacteroidota</taxon>
        <taxon>Cytophagia</taxon>
        <taxon>Cytophagales</taxon>
        <taxon>Thermoflexibacteraceae</taxon>
        <taxon>Thermoflexibacter</taxon>
    </lineage>
</organism>
<evidence type="ECO:0000259" key="7">
    <source>
        <dbReference type="PROSITE" id="PS51755"/>
    </source>
</evidence>
<name>A0A1I2E4T7_9BACT</name>
<dbReference type="SMART" id="SM00862">
    <property type="entry name" value="Trans_reg_C"/>
    <property type="match status" value="1"/>
</dbReference>
<dbReference type="PROSITE" id="PS50110">
    <property type="entry name" value="RESPONSE_REGULATORY"/>
    <property type="match status" value="1"/>
</dbReference>
<accession>A0A1I2E4T7</accession>
<evidence type="ECO:0000259" key="6">
    <source>
        <dbReference type="PROSITE" id="PS50110"/>
    </source>
</evidence>
<dbReference type="AlphaFoldDB" id="A0A1I2E4T7"/>
<feature type="domain" description="OmpR/PhoB-type" evidence="7">
    <location>
        <begin position="134"/>
        <end position="231"/>
    </location>
</feature>
<dbReference type="GO" id="GO:0006355">
    <property type="term" value="P:regulation of DNA-templated transcription"/>
    <property type="evidence" value="ECO:0007669"/>
    <property type="project" value="InterPro"/>
</dbReference>
<dbReference type="Pfam" id="PF00072">
    <property type="entry name" value="Response_reg"/>
    <property type="match status" value="1"/>
</dbReference>
<dbReference type="SMART" id="SM00448">
    <property type="entry name" value="REC"/>
    <property type="match status" value="1"/>
</dbReference>
<sequence>MQTNRIKILFAEDDLSLGFVTKDNLELQGYEVVHCENGQIAWETFQKDSFDICILDVMLPKLDGFNLAKQIRAVNQDVPILFLTAKSLKEDKLTGLRIGADDYITKPFSIEELVLKIEVFLKRSKVISSEKNHNTTFYLGNYIFDYANLTLIHGQEKQQLTQREADILNYFCQNSGKVLRRDEILMNIWGDDDYFIGRSLDVFISRLRKYLKNDPRISIENIHSVGFKMLVKE</sequence>
<feature type="modified residue" description="4-aspartylphosphate" evidence="4">
    <location>
        <position position="56"/>
    </location>
</feature>
<dbReference type="GO" id="GO:0000976">
    <property type="term" value="F:transcription cis-regulatory region binding"/>
    <property type="evidence" value="ECO:0007669"/>
    <property type="project" value="TreeGrafter"/>
</dbReference>
<dbReference type="CDD" id="cd17574">
    <property type="entry name" value="REC_OmpR"/>
    <property type="match status" value="1"/>
</dbReference>
<dbReference type="GO" id="GO:0000156">
    <property type="term" value="F:phosphorelay response regulator activity"/>
    <property type="evidence" value="ECO:0007669"/>
    <property type="project" value="TreeGrafter"/>
</dbReference>
<dbReference type="InterPro" id="IPR001789">
    <property type="entry name" value="Sig_transdc_resp-reg_receiver"/>
</dbReference>
<dbReference type="InterPro" id="IPR036388">
    <property type="entry name" value="WH-like_DNA-bd_sf"/>
</dbReference>
<dbReference type="InterPro" id="IPR001867">
    <property type="entry name" value="OmpR/PhoB-type_DNA-bd"/>
</dbReference>
<proteinExistence type="predicted"/>
<dbReference type="Proteomes" id="UP000199513">
    <property type="component" value="Unassembled WGS sequence"/>
</dbReference>
<dbReference type="GO" id="GO:0032993">
    <property type="term" value="C:protein-DNA complex"/>
    <property type="evidence" value="ECO:0007669"/>
    <property type="project" value="TreeGrafter"/>
</dbReference>
<keyword evidence="2" id="KW-0902">Two-component regulatory system</keyword>
<dbReference type="PANTHER" id="PTHR48111">
    <property type="entry name" value="REGULATOR OF RPOS"/>
    <property type="match status" value="1"/>
</dbReference>
<keyword evidence="3 5" id="KW-0238">DNA-binding</keyword>
<dbReference type="RefSeq" id="WP_091542038.1">
    <property type="nucleotide sequence ID" value="NZ_FONY01000009.1"/>
</dbReference>
<dbReference type="InterPro" id="IPR039420">
    <property type="entry name" value="WalR-like"/>
</dbReference>
<dbReference type="OrthoDB" id="5343479at2"/>
<keyword evidence="9" id="KW-1185">Reference proteome</keyword>
<dbReference type="PANTHER" id="PTHR48111:SF40">
    <property type="entry name" value="PHOSPHATE REGULON TRANSCRIPTIONAL REGULATORY PROTEIN PHOB"/>
    <property type="match status" value="1"/>
</dbReference>
<dbReference type="Pfam" id="PF00486">
    <property type="entry name" value="Trans_reg_C"/>
    <property type="match status" value="1"/>
</dbReference>
<dbReference type="SUPFAM" id="SSF52172">
    <property type="entry name" value="CheY-like"/>
    <property type="match status" value="1"/>
</dbReference>
<dbReference type="EMBL" id="FONY01000009">
    <property type="protein sequence ID" value="SFE87942.1"/>
    <property type="molecule type" value="Genomic_DNA"/>
</dbReference>
<dbReference type="Gene3D" id="3.40.50.2300">
    <property type="match status" value="1"/>
</dbReference>
<evidence type="ECO:0000256" key="5">
    <source>
        <dbReference type="PROSITE-ProRule" id="PRU01091"/>
    </source>
</evidence>